<dbReference type="EMBL" id="BTRK01000001">
    <property type="protein sequence ID" value="GMR30073.1"/>
    <property type="molecule type" value="Genomic_DNA"/>
</dbReference>
<comment type="caution">
    <text evidence="1">The sequence shown here is derived from an EMBL/GenBank/DDBJ whole genome shotgun (WGS) entry which is preliminary data.</text>
</comment>
<accession>A0AAN4Z190</accession>
<feature type="non-terminal residue" evidence="1">
    <location>
        <position position="1"/>
    </location>
</feature>
<reference evidence="2" key="1">
    <citation type="submission" date="2022-10" db="EMBL/GenBank/DDBJ databases">
        <title>Genome assembly of Pristionchus species.</title>
        <authorList>
            <person name="Yoshida K."/>
            <person name="Sommer R.J."/>
        </authorList>
    </citation>
    <scope>NUCLEOTIDE SEQUENCE [LARGE SCALE GENOMIC DNA]</scope>
    <source>
        <strain evidence="2">RS5460</strain>
    </source>
</reference>
<keyword evidence="2" id="KW-1185">Reference proteome</keyword>
<feature type="non-terminal residue" evidence="1">
    <location>
        <position position="102"/>
    </location>
</feature>
<dbReference type="AlphaFoldDB" id="A0AAN4Z190"/>
<gene>
    <name evidence="1" type="ORF">PMAYCL1PPCAC_00268</name>
</gene>
<sequence>FAIDSVLLSDQHTLLAVTHRVGAGRVVLFEHDDTVITASSAGVAHGMATDAQILFLLPSQSPEFVGCVASAIDKLALRTRAVVHRAVLGAVSLNVSVQQALH</sequence>
<evidence type="ECO:0000313" key="2">
    <source>
        <dbReference type="Proteomes" id="UP001328107"/>
    </source>
</evidence>
<name>A0AAN4Z190_9BILA</name>
<protein>
    <submittedName>
        <fullName evidence="1">Uncharacterized protein</fullName>
    </submittedName>
</protein>
<organism evidence="1 2">
    <name type="scientific">Pristionchus mayeri</name>
    <dbReference type="NCBI Taxonomy" id="1317129"/>
    <lineage>
        <taxon>Eukaryota</taxon>
        <taxon>Metazoa</taxon>
        <taxon>Ecdysozoa</taxon>
        <taxon>Nematoda</taxon>
        <taxon>Chromadorea</taxon>
        <taxon>Rhabditida</taxon>
        <taxon>Rhabditina</taxon>
        <taxon>Diplogasteromorpha</taxon>
        <taxon>Diplogasteroidea</taxon>
        <taxon>Neodiplogasteridae</taxon>
        <taxon>Pristionchus</taxon>
    </lineage>
</organism>
<evidence type="ECO:0000313" key="1">
    <source>
        <dbReference type="EMBL" id="GMR30073.1"/>
    </source>
</evidence>
<proteinExistence type="predicted"/>
<dbReference type="Proteomes" id="UP001328107">
    <property type="component" value="Unassembled WGS sequence"/>
</dbReference>